<dbReference type="Proteomes" id="UP000252415">
    <property type="component" value="Unassembled WGS sequence"/>
</dbReference>
<keyword evidence="2" id="KW-1185">Reference proteome</keyword>
<proteinExistence type="predicted"/>
<gene>
    <name evidence="1" type="ORF">DFP97_102443</name>
</gene>
<reference evidence="1 2" key="1">
    <citation type="submission" date="2018-07" db="EMBL/GenBank/DDBJ databases">
        <title>Genomic Encyclopedia of Type Strains, Phase III (KMG-III): the genomes of soil and plant-associated and newly described type strains.</title>
        <authorList>
            <person name="Whitman W."/>
        </authorList>
    </citation>
    <scope>NUCLEOTIDE SEQUENCE [LARGE SCALE GENOMIC DNA]</scope>
    <source>
        <strain evidence="1 2">CECT 7506</strain>
    </source>
</reference>
<comment type="caution">
    <text evidence="1">The sequence shown here is derived from an EMBL/GenBank/DDBJ whole genome shotgun (WGS) entry which is preliminary data.</text>
</comment>
<dbReference type="OrthoDB" id="2455313at2"/>
<sequence length="64" mass="6840">MEYNVINGELEVTLLKVTYVSTSSTVMVGEIKAISLFSAFEGPPEELIVGVTIPTLPSVIPADE</sequence>
<protein>
    <submittedName>
        <fullName evidence="1">Spore germination protein PD</fullName>
    </submittedName>
</protein>
<dbReference type="RefSeq" id="WP_114378735.1">
    <property type="nucleotide sequence ID" value="NZ_QPJD01000002.1"/>
</dbReference>
<accession>A0A368WCR1</accession>
<dbReference type="AlphaFoldDB" id="A0A368WCR1"/>
<dbReference type="EMBL" id="QPJD01000002">
    <property type="protein sequence ID" value="RCW51247.1"/>
    <property type="molecule type" value="Genomic_DNA"/>
</dbReference>
<organism evidence="1 2">
    <name type="scientific">Paenibacillus prosopidis</name>
    <dbReference type="NCBI Taxonomy" id="630520"/>
    <lineage>
        <taxon>Bacteria</taxon>
        <taxon>Bacillati</taxon>
        <taxon>Bacillota</taxon>
        <taxon>Bacilli</taxon>
        <taxon>Bacillales</taxon>
        <taxon>Paenibacillaceae</taxon>
        <taxon>Paenibacillus</taxon>
    </lineage>
</organism>
<evidence type="ECO:0000313" key="2">
    <source>
        <dbReference type="Proteomes" id="UP000252415"/>
    </source>
</evidence>
<name>A0A368WCR1_9BACL</name>
<evidence type="ECO:0000313" key="1">
    <source>
        <dbReference type="EMBL" id="RCW51247.1"/>
    </source>
</evidence>